<dbReference type="FunCoup" id="A0A0H2RMD0">
    <property type="interactions" value="1"/>
</dbReference>
<evidence type="ECO:0000256" key="5">
    <source>
        <dbReference type="ARBA" id="ARBA00022781"/>
    </source>
</evidence>
<proteinExistence type="inferred from homology"/>
<gene>
    <name evidence="11" type="ORF">SCHPADRAFT_904550</name>
</gene>
<evidence type="ECO:0000256" key="1">
    <source>
        <dbReference type="ARBA" id="ARBA00004325"/>
    </source>
</evidence>
<dbReference type="Proteomes" id="UP000053477">
    <property type="component" value="Unassembled WGS sequence"/>
</dbReference>
<dbReference type="EMBL" id="KQ085966">
    <property type="protein sequence ID" value="KLO13029.1"/>
    <property type="molecule type" value="Genomic_DNA"/>
</dbReference>
<evidence type="ECO:0000313" key="12">
    <source>
        <dbReference type="Proteomes" id="UP000053477"/>
    </source>
</evidence>
<evidence type="ECO:0008006" key="13">
    <source>
        <dbReference type="Google" id="ProtNLM"/>
    </source>
</evidence>
<evidence type="ECO:0000256" key="2">
    <source>
        <dbReference type="ARBA" id="ARBA00005699"/>
    </source>
</evidence>
<feature type="region of interest" description="Disordered" evidence="10">
    <location>
        <begin position="33"/>
        <end position="56"/>
    </location>
</feature>
<dbReference type="GO" id="GO:0045259">
    <property type="term" value="C:proton-transporting ATP synthase complex"/>
    <property type="evidence" value="ECO:0007669"/>
    <property type="project" value="UniProtKB-KW"/>
</dbReference>
<keyword evidence="3" id="KW-0813">Transport</keyword>
<evidence type="ECO:0000313" key="11">
    <source>
        <dbReference type="EMBL" id="KLO13029.1"/>
    </source>
</evidence>
<protein>
    <recommendedName>
        <fullName evidence="13">Mitochondrial F1F0-ATP synthase g subunit</fullName>
    </recommendedName>
</protein>
<organism evidence="11 12">
    <name type="scientific">Schizopora paradoxa</name>
    <dbReference type="NCBI Taxonomy" id="27342"/>
    <lineage>
        <taxon>Eukaryota</taxon>
        <taxon>Fungi</taxon>
        <taxon>Dikarya</taxon>
        <taxon>Basidiomycota</taxon>
        <taxon>Agaricomycotina</taxon>
        <taxon>Agaricomycetes</taxon>
        <taxon>Hymenochaetales</taxon>
        <taxon>Schizoporaceae</taxon>
        <taxon>Schizopora</taxon>
    </lineage>
</organism>
<comment type="similarity">
    <text evidence="2">Belongs to the ATPase g subunit family.</text>
</comment>
<name>A0A0H2RMD0_9AGAM</name>
<sequence length="177" mass="19242">MANTQILAALRRAVARPQQNQFVARVRSQAQSRSFASGPSSSSSGAAQDKAKQALEGAQKGLERAAEVAKRLGGGVGERVGSLLGGYREPLMYNLSVAREVLKQVYVAERLAPPASFSTVTSAYQTLWARASNPGYWREILKNGEWQQVGVYALEAYGIFKIGEILGRRHVVGYKLD</sequence>
<keyword evidence="5" id="KW-0375">Hydrogen ion transport</keyword>
<keyword evidence="9" id="KW-0066">ATP synthesis</keyword>
<dbReference type="OrthoDB" id="437at2759"/>
<evidence type="ECO:0000256" key="6">
    <source>
        <dbReference type="ARBA" id="ARBA00023065"/>
    </source>
</evidence>
<keyword evidence="12" id="KW-1185">Reference proteome</keyword>
<dbReference type="Pfam" id="PF04718">
    <property type="entry name" value="ATP-synt_G"/>
    <property type="match status" value="1"/>
</dbReference>
<dbReference type="InterPro" id="IPR006808">
    <property type="entry name" value="ATP_synth_F0_gsu_mt"/>
</dbReference>
<accession>A0A0H2RMD0</accession>
<evidence type="ECO:0000256" key="9">
    <source>
        <dbReference type="ARBA" id="ARBA00023310"/>
    </source>
</evidence>
<dbReference type="AlphaFoldDB" id="A0A0H2RMD0"/>
<keyword evidence="7" id="KW-0496">Mitochondrion</keyword>
<comment type="subcellular location">
    <subcellularLocation>
        <location evidence="1">Mitochondrion membrane</location>
    </subcellularLocation>
</comment>
<dbReference type="InParanoid" id="A0A0H2RMD0"/>
<dbReference type="GO" id="GO:0031966">
    <property type="term" value="C:mitochondrial membrane"/>
    <property type="evidence" value="ECO:0007669"/>
    <property type="project" value="UniProtKB-SubCell"/>
</dbReference>
<feature type="compositionally biased region" description="Low complexity" evidence="10">
    <location>
        <begin position="33"/>
        <end position="48"/>
    </location>
</feature>
<reference evidence="11 12" key="1">
    <citation type="submission" date="2015-04" db="EMBL/GenBank/DDBJ databases">
        <title>Complete genome sequence of Schizopora paradoxa KUC8140, a cosmopolitan wood degrader in East Asia.</title>
        <authorList>
            <consortium name="DOE Joint Genome Institute"/>
            <person name="Min B."/>
            <person name="Park H."/>
            <person name="Jang Y."/>
            <person name="Kim J.-J."/>
            <person name="Kim K.H."/>
            <person name="Pangilinan J."/>
            <person name="Lipzen A."/>
            <person name="Riley R."/>
            <person name="Grigoriev I.V."/>
            <person name="Spatafora J.W."/>
            <person name="Choi I.-G."/>
        </authorList>
    </citation>
    <scope>NUCLEOTIDE SEQUENCE [LARGE SCALE GENOMIC DNA]</scope>
    <source>
        <strain evidence="11 12">KUC8140</strain>
    </source>
</reference>
<dbReference type="STRING" id="27342.A0A0H2RMD0"/>
<dbReference type="GO" id="GO:0015986">
    <property type="term" value="P:proton motive force-driven ATP synthesis"/>
    <property type="evidence" value="ECO:0007669"/>
    <property type="project" value="InterPro"/>
</dbReference>
<evidence type="ECO:0000256" key="8">
    <source>
        <dbReference type="ARBA" id="ARBA00023136"/>
    </source>
</evidence>
<evidence type="ECO:0000256" key="7">
    <source>
        <dbReference type="ARBA" id="ARBA00023128"/>
    </source>
</evidence>
<evidence type="ECO:0000256" key="4">
    <source>
        <dbReference type="ARBA" id="ARBA00022547"/>
    </source>
</evidence>
<evidence type="ECO:0000256" key="10">
    <source>
        <dbReference type="SAM" id="MobiDB-lite"/>
    </source>
</evidence>
<evidence type="ECO:0000256" key="3">
    <source>
        <dbReference type="ARBA" id="ARBA00022448"/>
    </source>
</evidence>
<keyword evidence="4" id="KW-0138">CF(0)</keyword>
<dbReference type="GO" id="GO:0015078">
    <property type="term" value="F:proton transmembrane transporter activity"/>
    <property type="evidence" value="ECO:0007669"/>
    <property type="project" value="InterPro"/>
</dbReference>
<keyword evidence="6" id="KW-0406">Ion transport</keyword>
<keyword evidence="8" id="KW-0472">Membrane</keyword>